<dbReference type="Proteomes" id="UP000008632">
    <property type="component" value="Chromosome"/>
</dbReference>
<accession>E6WS64</accession>
<reference evidence="2 3" key="1">
    <citation type="submission" date="2011-01" db="EMBL/GenBank/DDBJ databases">
        <title>Complete sequence of Pseudoxanthomonas suwonensis 11-1.</title>
        <authorList>
            <consortium name="US DOE Joint Genome Institute"/>
            <person name="Lucas S."/>
            <person name="Copeland A."/>
            <person name="Lapidus A."/>
            <person name="Cheng J.-F."/>
            <person name="Goodwin L."/>
            <person name="Pitluck S."/>
            <person name="Teshima H."/>
            <person name="Detter J.C."/>
            <person name="Han C."/>
            <person name="Tapia R."/>
            <person name="Land M."/>
            <person name="Hauser L."/>
            <person name="Kyrpides N."/>
            <person name="Ivanova N."/>
            <person name="Ovchinnikova G."/>
            <person name="Siebers A.K."/>
            <person name="Allgaier M."/>
            <person name="Thelen M.P."/>
            <person name="Hugenholtz P."/>
            <person name="Gladden J."/>
            <person name="Woyke T."/>
        </authorList>
    </citation>
    <scope>NUCLEOTIDE SEQUENCE [LARGE SCALE GENOMIC DNA]</scope>
    <source>
        <strain evidence="3">11-1</strain>
    </source>
</reference>
<evidence type="ECO:0000313" key="2">
    <source>
        <dbReference type="EMBL" id="ADV27013.1"/>
    </source>
</evidence>
<dbReference type="EMBL" id="CP002446">
    <property type="protein sequence ID" value="ADV27013.1"/>
    <property type="molecule type" value="Genomic_DNA"/>
</dbReference>
<proteinExistence type="predicted"/>
<protein>
    <submittedName>
        <fullName evidence="2">Phage terminase, large subunit, PBSX family</fullName>
    </submittedName>
</protein>
<feature type="domain" description="Phage terminase large subunit N-terminal" evidence="1">
    <location>
        <begin position="21"/>
        <end position="224"/>
    </location>
</feature>
<dbReference type="InterPro" id="IPR027417">
    <property type="entry name" value="P-loop_NTPase"/>
</dbReference>
<dbReference type="HOGENOM" id="CLU_054545_0_0_6"/>
<dbReference type="Gene3D" id="3.40.50.300">
    <property type="entry name" value="P-loop containing nucleotide triphosphate hydrolases"/>
    <property type="match status" value="1"/>
</dbReference>
<sequence length="439" mass="48268">MSALQIDTAAVFEPLLAPARYKGAHGGRGSGKSHFFAGLAVEDAIAFPGDAGEGLRMVCIREVQKSLKHSAKSLIEAKLAEFGMREADGFKVFNEVIKTPGDGVIIFQGMQDHTADSIKSLEGFHRAWVEEAQSLSSTSLGLLRPTIRWEDAGRGLTSEMWFGWNPRRKTDPVDVLLRGPEPPTGAAVVRANWSDNPWFPSVLEQERLDCLRSMPDQYEHIWEGGYATAATGAYFAQALVTAKSEGRIGRVAADPLMTTRAYWDIGGTGAKADACAIWIVQFVGREVRVLDYYEAQGQPLATHVAWLRSRGYERAQCVLPHDGAANDKVHQVSYQSALQQAGFDVRVIPNMGAGAASKRIEAVRRLFPAIYFHETTTEPGRDALGFYHERKDDKRGIGLGPEHDWSSHAADAFGLMAVDHEQNGPDRKPVRLNFTSEFA</sequence>
<dbReference type="eggNOG" id="COG1783">
    <property type="taxonomic scope" value="Bacteria"/>
</dbReference>
<dbReference type="OrthoDB" id="5684611at2"/>
<dbReference type="STRING" id="743721.Psesu_1163"/>
<keyword evidence="3" id="KW-1185">Reference proteome</keyword>
<dbReference type="PANTHER" id="PTHR39184">
    <property type="match status" value="1"/>
</dbReference>
<dbReference type="PANTHER" id="PTHR39184:SF1">
    <property type="entry name" value="PBSX PHAGE TERMINASE LARGE SUBUNIT"/>
    <property type="match status" value="1"/>
</dbReference>
<evidence type="ECO:0000259" key="1">
    <source>
        <dbReference type="Pfam" id="PF04466"/>
    </source>
</evidence>
<organism evidence="2 3">
    <name type="scientific">Pseudoxanthomonas suwonensis (strain 11-1)</name>
    <dbReference type="NCBI Taxonomy" id="743721"/>
    <lineage>
        <taxon>Bacteria</taxon>
        <taxon>Pseudomonadati</taxon>
        <taxon>Pseudomonadota</taxon>
        <taxon>Gammaproteobacteria</taxon>
        <taxon>Lysobacterales</taxon>
        <taxon>Lysobacteraceae</taxon>
        <taxon>Pseudoxanthomonas</taxon>
    </lineage>
</organism>
<evidence type="ECO:0000313" key="3">
    <source>
        <dbReference type="Proteomes" id="UP000008632"/>
    </source>
</evidence>
<dbReference type="Pfam" id="PF04466">
    <property type="entry name" value="Terminase_3"/>
    <property type="match status" value="1"/>
</dbReference>
<gene>
    <name evidence="2" type="ordered locus">Psesu_1163</name>
</gene>
<dbReference type="KEGG" id="psu:Psesu_1163"/>
<name>E6WS64_PSEUU</name>
<dbReference type="InterPro" id="IPR035412">
    <property type="entry name" value="Terminase_L_N"/>
</dbReference>
<dbReference type="AlphaFoldDB" id="E6WS64"/>
<dbReference type="RefSeq" id="WP_013534842.1">
    <property type="nucleotide sequence ID" value="NC_014924.1"/>
</dbReference>
<dbReference type="InterPro" id="IPR052380">
    <property type="entry name" value="Viral_DNA_packaging_terminase"/>
</dbReference>
<dbReference type="Gene3D" id="3.30.420.280">
    <property type="match status" value="1"/>
</dbReference>